<accession>A0A5E4NS45</accession>
<evidence type="ECO:0000256" key="8">
    <source>
        <dbReference type="ARBA" id="ARBA00023180"/>
    </source>
</evidence>
<evidence type="ECO:0000313" key="12">
    <source>
        <dbReference type="EMBL" id="VVC44598.1"/>
    </source>
</evidence>
<comment type="subcellular location">
    <subcellularLocation>
        <location evidence="1">Cell membrane</location>
        <topology evidence="1">Multi-pass membrane protein</topology>
    </subcellularLocation>
</comment>
<keyword evidence="10" id="KW-0732">Signal</keyword>
<dbReference type="GO" id="GO:0015276">
    <property type="term" value="F:ligand-gated monoatomic ion channel activity"/>
    <property type="evidence" value="ECO:0007669"/>
    <property type="project" value="InterPro"/>
</dbReference>
<evidence type="ECO:0000256" key="9">
    <source>
        <dbReference type="SAM" id="Phobius"/>
    </source>
</evidence>
<proteinExistence type="inferred from homology"/>
<feature type="domain" description="Ionotropic glutamate receptor C-terminal" evidence="11">
    <location>
        <begin position="184"/>
        <end position="424"/>
    </location>
</feature>
<keyword evidence="5 9" id="KW-1133">Transmembrane helix</keyword>
<keyword evidence="4 9" id="KW-0812">Transmembrane</keyword>
<protein>
    <submittedName>
        <fullName evidence="12">Ionotropic glutamate receptor</fullName>
    </submittedName>
</protein>
<keyword evidence="13" id="KW-1185">Reference proteome</keyword>
<dbReference type="OrthoDB" id="5984008at2759"/>
<keyword evidence="7 12" id="KW-0675">Receptor</keyword>
<dbReference type="InterPro" id="IPR001320">
    <property type="entry name" value="Iontro_rcpt_C"/>
</dbReference>
<dbReference type="Proteomes" id="UP000325440">
    <property type="component" value="Unassembled WGS sequence"/>
</dbReference>
<dbReference type="GO" id="GO:0050906">
    <property type="term" value="P:detection of stimulus involved in sensory perception"/>
    <property type="evidence" value="ECO:0007669"/>
    <property type="project" value="UniProtKB-ARBA"/>
</dbReference>
<feature type="transmembrane region" description="Helical" evidence="9">
    <location>
        <begin position="443"/>
        <end position="463"/>
    </location>
</feature>
<evidence type="ECO:0000256" key="3">
    <source>
        <dbReference type="ARBA" id="ARBA00022475"/>
    </source>
</evidence>
<feature type="transmembrane region" description="Helical" evidence="9">
    <location>
        <begin position="253"/>
        <end position="274"/>
    </location>
</feature>
<reference evidence="12 13" key="1">
    <citation type="submission" date="2019-08" db="EMBL/GenBank/DDBJ databases">
        <authorList>
            <person name="Alioto T."/>
            <person name="Alioto T."/>
            <person name="Gomez Garrido J."/>
        </authorList>
    </citation>
    <scope>NUCLEOTIDE SEQUENCE [LARGE SCALE GENOMIC DNA]</scope>
</reference>
<dbReference type="SUPFAM" id="SSF53850">
    <property type="entry name" value="Periplasmic binding protein-like II"/>
    <property type="match status" value="1"/>
</dbReference>
<keyword evidence="3" id="KW-1003">Cell membrane</keyword>
<evidence type="ECO:0000256" key="7">
    <source>
        <dbReference type="ARBA" id="ARBA00023170"/>
    </source>
</evidence>
<name>A0A5E4NS45_9HEMI</name>
<dbReference type="GO" id="GO:0005886">
    <property type="term" value="C:plasma membrane"/>
    <property type="evidence" value="ECO:0007669"/>
    <property type="project" value="UniProtKB-SubCell"/>
</dbReference>
<dbReference type="Pfam" id="PF00060">
    <property type="entry name" value="Lig_chan"/>
    <property type="match status" value="1"/>
</dbReference>
<evidence type="ECO:0000256" key="5">
    <source>
        <dbReference type="ARBA" id="ARBA00022989"/>
    </source>
</evidence>
<feature type="chain" id="PRO_5023102135" evidence="10">
    <location>
        <begin position="21"/>
        <end position="578"/>
    </location>
</feature>
<sequence length="578" mass="64719">MALTNILLLTLCANWPPSDITVTTVPPPWQWISEHKAKHMNSSNYQCDLKNSQQIQHEILRGKRLKIATFPNSKPLSWVTKEINGTLIGHGIAFEIVETLRQRYGFTYDVVVPKRETLLNENGSIMYMLVKGEVDMAAAFIPVLPGLDHIVKWGIELTQFQYVVLMKRPKESATGSGLLAPFETEVWLLILISLIAVGPIIYGIMLLRHKLCGHESVVYPIPSCVWFVYGALMKQGSSLNPDTDSARLIFATWWIFIMILTSFYTANLTAFLTLSKFTLPIKRLEDIADNEYRWIASEGSAVEYIVKVDNDLEPLKQSMFEGNGQFMEINIDEIQTILNYISSGTLLLHNKNWLNFLMLHIERSITDDKERCRYVLTTDPYLTRSMSFVYPKYSILPPLFNEIMLSYMESGIVKHLQTKDLPEAVICPLNLGSKERQLRNSDLYTTYAVVVCGFSMAAAVFTLELLSTRTGWFVAAEFAVDGRRHHGHSAVQSEISAFGRPSKSVYPFSHRDNVNAASATRFAFDGAQSGRGFAAVDNTCYNIAGGGGGGSGGAMNIAAKVSPSLLLFNGKSLPRFQY</sequence>
<dbReference type="Gene3D" id="3.40.190.10">
    <property type="entry name" value="Periplasmic binding protein-like II"/>
    <property type="match status" value="1"/>
</dbReference>
<feature type="signal peptide" evidence="10">
    <location>
        <begin position="1"/>
        <end position="20"/>
    </location>
</feature>
<comment type="similarity">
    <text evidence="2">Belongs to the glutamate-gated ion channel (TC 1.A.10.1) family.</text>
</comment>
<dbReference type="PANTHER" id="PTHR42643">
    <property type="entry name" value="IONOTROPIC RECEPTOR 20A-RELATED"/>
    <property type="match status" value="1"/>
</dbReference>
<evidence type="ECO:0000256" key="4">
    <source>
        <dbReference type="ARBA" id="ARBA00022692"/>
    </source>
</evidence>
<organism evidence="12 13">
    <name type="scientific">Cinara cedri</name>
    <dbReference type="NCBI Taxonomy" id="506608"/>
    <lineage>
        <taxon>Eukaryota</taxon>
        <taxon>Metazoa</taxon>
        <taxon>Ecdysozoa</taxon>
        <taxon>Arthropoda</taxon>
        <taxon>Hexapoda</taxon>
        <taxon>Insecta</taxon>
        <taxon>Pterygota</taxon>
        <taxon>Neoptera</taxon>
        <taxon>Paraneoptera</taxon>
        <taxon>Hemiptera</taxon>
        <taxon>Sternorrhyncha</taxon>
        <taxon>Aphidomorpha</taxon>
        <taxon>Aphidoidea</taxon>
        <taxon>Aphididae</taxon>
        <taxon>Lachninae</taxon>
        <taxon>Cinara</taxon>
    </lineage>
</organism>
<dbReference type="EMBL" id="CABPRJ010002383">
    <property type="protein sequence ID" value="VVC44598.1"/>
    <property type="molecule type" value="Genomic_DNA"/>
</dbReference>
<gene>
    <name evidence="12" type="ORF">CINCED_3A012347</name>
</gene>
<keyword evidence="6 9" id="KW-0472">Membrane</keyword>
<dbReference type="AlphaFoldDB" id="A0A5E4NS45"/>
<feature type="transmembrane region" description="Helical" evidence="9">
    <location>
        <begin position="217"/>
        <end position="233"/>
    </location>
</feature>
<dbReference type="InterPro" id="IPR052192">
    <property type="entry name" value="Insect_Ionotropic_Sensory_Rcpt"/>
</dbReference>
<dbReference type="Gene3D" id="1.10.287.70">
    <property type="match status" value="1"/>
</dbReference>
<dbReference type="PANTHER" id="PTHR42643:SF24">
    <property type="entry name" value="IONOTROPIC RECEPTOR 60A"/>
    <property type="match status" value="1"/>
</dbReference>
<evidence type="ECO:0000256" key="10">
    <source>
        <dbReference type="SAM" id="SignalP"/>
    </source>
</evidence>
<feature type="transmembrane region" description="Helical" evidence="9">
    <location>
        <begin position="186"/>
        <end position="205"/>
    </location>
</feature>
<evidence type="ECO:0000256" key="1">
    <source>
        <dbReference type="ARBA" id="ARBA00004651"/>
    </source>
</evidence>
<evidence type="ECO:0000313" key="13">
    <source>
        <dbReference type="Proteomes" id="UP000325440"/>
    </source>
</evidence>
<evidence type="ECO:0000259" key="11">
    <source>
        <dbReference type="Pfam" id="PF00060"/>
    </source>
</evidence>
<evidence type="ECO:0000256" key="2">
    <source>
        <dbReference type="ARBA" id="ARBA00008685"/>
    </source>
</evidence>
<evidence type="ECO:0000256" key="6">
    <source>
        <dbReference type="ARBA" id="ARBA00023136"/>
    </source>
</evidence>
<keyword evidence="8" id="KW-0325">Glycoprotein</keyword>